<dbReference type="EMBL" id="CAJNDS010000420">
    <property type="protein sequence ID" value="CAE7204215.1"/>
    <property type="molecule type" value="Genomic_DNA"/>
</dbReference>
<feature type="repeat" description="RCC1" evidence="1">
    <location>
        <begin position="121"/>
        <end position="179"/>
    </location>
</feature>
<dbReference type="SUPFAM" id="SSF50985">
    <property type="entry name" value="RCC1/BLIP-II"/>
    <property type="match status" value="1"/>
</dbReference>
<dbReference type="PANTHER" id="PTHR45982:SF1">
    <property type="entry name" value="REGULATOR OF CHROMOSOME CONDENSATION"/>
    <property type="match status" value="1"/>
</dbReference>
<dbReference type="Proteomes" id="UP000604046">
    <property type="component" value="Unassembled WGS sequence"/>
</dbReference>
<proteinExistence type="predicted"/>
<name>A0A812JCQ3_9DINO</name>
<dbReference type="PANTHER" id="PTHR45982">
    <property type="entry name" value="REGULATOR OF CHROMOSOME CONDENSATION"/>
    <property type="match status" value="1"/>
</dbReference>
<dbReference type="PROSITE" id="PS50012">
    <property type="entry name" value="RCC1_3"/>
    <property type="match status" value="1"/>
</dbReference>
<evidence type="ECO:0000313" key="3">
    <source>
        <dbReference type="Proteomes" id="UP000604046"/>
    </source>
</evidence>
<sequence length="236" mass="24367">MHLATYRSSLRRVYALLKSLGGAESFWEKQGFETLRLSDNLPAKLRAAAAEAPDGFDVFFGPKTPDGALPNVLVPLGISRHDAGIAADASDTVAVDPTSHFHWCLCLALSEGHSCTVDDGGNALCWGKGDAGQLGQENTNNIGAEGGQVEALVPIDVGSGRTVQKLAAGSSHTCALLDDGSVKCWGGGSIGDEADTMGDFLPPVDLGTGRSATDIVAGGGYSCALQHRELSKRDGG</sequence>
<dbReference type="GO" id="GO:0005737">
    <property type="term" value="C:cytoplasm"/>
    <property type="evidence" value="ECO:0007669"/>
    <property type="project" value="TreeGrafter"/>
</dbReference>
<evidence type="ECO:0000313" key="2">
    <source>
        <dbReference type="EMBL" id="CAE7204215.1"/>
    </source>
</evidence>
<organism evidence="2 3">
    <name type="scientific">Symbiodinium natans</name>
    <dbReference type="NCBI Taxonomy" id="878477"/>
    <lineage>
        <taxon>Eukaryota</taxon>
        <taxon>Sar</taxon>
        <taxon>Alveolata</taxon>
        <taxon>Dinophyceae</taxon>
        <taxon>Suessiales</taxon>
        <taxon>Symbiodiniaceae</taxon>
        <taxon>Symbiodinium</taxon>
    </lineage>
</organism>
<evidence type="ECO:0000256" key="1">
    <source>
        <dbReference type="PROSITE-ProRule" id="PRU00235"/>
    </source>
</evidence>
<dbReference type="Pfam" id="PF13540">
    <property type="entry name" value="RCC1_2"/>
    <property type="match status" value="1"/>
</dbReference>
<comment type="caution">
    <text evidence="2">The sequence shown here is derived from an EMBL/GenBank/DDBJ whole genome shotgun (WGS) entry which is preliminary data.</text>
</comment>
<keyword evidence="3" id="KW-1185">Reference proteome</keyword>
<gene>
    <name evidence="2" type="ORF">SNAT2548_LOCUS6333</name>
</gene>
<dbReference type="OrthoDB" id="439959at2759"/>
<dbReference type="GO" id="GO:0005085">
    <property type="term" value="F:guanyl-nucleotide exchange factor activity"/>
    <property type="evidence" value="ECO:0007669"/>
    <property type="project" value="TreeGrafter"/>
</dbReference>
<dbReference type="InterPro" id="IPR009091">
    <property type="entry name" value="RCC1/BLIP-II"/>
</dbReference>
<dbReference type="AlphaFoldDB" id="A0A812JCQ3"/>
<dbReference type="Gene3D" id="2.130.10.30">
    <property type="entry name" value="Regulator of chromosome condensation 1/beta-lactamase-inhibitor protein II"/>
    <property type="match status" value="1"/>
</dbReference>
<dbReference type="InterPro" id="IPR000408">
    <property type="entry name" value="Reg_chr_condens"/>
</dbReference>
<dbReference type="InterPro" id="IPR051553">
    <property type="entry name" value="Ran_GTPase-activating"/>
</dbReference>
<accession>A0A812JCQ3</accession>
<protein>
    <submittedName>
        <fullName evidence="2">Uncharacterized protein</fullName>
    </submittedName>
</protein>
<reference evidence="2" key="1">
    <citation type="submission" date="2021-02" db="EMBL/GenBank/DDBJ databases">
        <authorList>
            <person name="Dougan E. K."/>
            <person name="Rhodes N."/>
            <person name="Thang M."/>
            <person name="Chan C."/>
        </authorList>
    </citation>
    <scope>NUCLEOTIDE SEQUENCE</scope>
</reference>